<dbReference type="AlphaFoldDB" id="A0A2W4XTM0"/>
<dbReference type="EMBL" id="QBMN01000099">
    <property type="protein sequence ID" value="PZO38741.1"/>
    <property type="molecule type" value="Genomic_DNA"/>
</dbReference>
<organism evidence="1 2">
    <name type="scientific">Shackletoniella antarctica</name>
    <dbReference type="NCBI Taxonomy" id="268115"/>
    <lineage>
        <taxon>Bacteria</taxon>
        <taxon>Bacillati</taxon>
        <taxon>Cyanobacteriota</taxon>
        <taxon>Cyanophyceae</taxon>
        <taxon>Oculatellales</taxon>
        <taxon>Oculatellaceae</taxon>
        <taxon>Shackletoniella</taxon>
    </lineage>
</organism>
<reference evidence="2" key="1">
    <citation type="submission" date="2018-04" db="EMBL/GenBank/DDBJ databases">
        <authorList>
            <person name="Cornet L."/>
        </authorList>
    </citation>
    <scope>NUCLEOTIDE SEQUENCE [LARGE SCALE GENOMIC DNA]</scope>
</reference>
<reference evidence="1 2" key="2">
    <citation type="submission" date="2018-06" db="EMBL/GenBank/DDBJ databases">
        <title>Metagenomic assembly of (sub)arctic Cyanobacteria and their associated microbiome from non-axenic cultures.</title>
        <authorList>
            <person name="Baurain D."/>
        </authorList>
    </citation>
    <scope>NUCLEOTIDE SEQUENCE [LARGE SCALE GENOMIC DNA]</scope>
    <source>
        <strain evidence="1">ULC041bin1</strain>
    </source>
</reference>
<sequence length="76" mass="7981">MRQALGLSATDPLVLVTPGGGGDGSHLLDTYLRSLETLPPEVNLTSLIIGGPELPAAKKPALMEQIAANPQIHWLD</sequence>
<gene>
    <name evidence="1" type="ORF">DCF17_14155</name>
</gene>
<evidence type="ECO:0000313" key="2">
    <source>
        <dbReference type="Proteomes" id="UP000249081"/>
    </source>
</evidence>
<evidence type="ECO:0000313" key="1">
    <source>
        <dbReference type="EMBL" id="PZO38741.1"/>
    </source>
</evidence>
<accession>A0A2W4XTM0</accession>
<proteinExistence type="predicted"/>
<name>A0A2W4XTM0_9CYAN</name>
<protein>
    <submittedName>
        <fullName evidence="1">Uncharacterized protein</fullName>
    </submittedName>
</protein>
<comment type="caution">
    <text evidence="1">The sequence shown here is derived from an EMBL/GenBank/DDBJ whole genome shotgun (WGS) entry which is preliminary data.</text>
</comment>
<dbReference type="Proteomes" id="UP000249081">
    <property type="component" value="Unassembled WGS sequence"/>
</dbReference>